<sequence>MKRSQQSIFFLVVLASVIFGCKDDDTGTVVFPYSNIVSYSVPGQVGSAVIDKAKRTVHVTLPFDTDLEHVVPAIGISSNATIVPASGTTVNFKTNNKVNYVVTSESGKTSEWTVEVELTGDPEAILLELIPNTGGWNPEFTVYHDLSYNKYLTRYSGWNGGDGCVTTELPDGSLLWSFQDSFFGLIDNNRSRSNNTFARNAGFIQENKSLYSYVQLNPGVNENTDTWVRYPGANDNDDDKWYWGGPSQVINGEVQMLMGQIQPAVFAGVHVSTDVAIFDTEMNFKELIQDKYVGELAWDGSIFKADDGYTYMYTQENYGICAAKIYVARVPGQDLRGTWEYYTTDGWVSTAPTDHSKYIAVLDGTATQANVFKKGDKYYFVTQATCFGLEILIYESTSPTGPFTNKRTLYTIPDKYTQDADPAFITYNAVVHHALSKEGELVISYNINPIDFGDNFNTPGSADNYRPYFVRVYNWESN</sequence>
<evidence type="ECO:0000313" key="1">
    <source>
        <dbReference type="EMBL" id="MBT1685586.1"/>
    </source>
</evidence>
<organism evidence="1 2">
    <name type="scientific">Dawidia soli</name>
    <dbReference type="NCBI Taxonomy" id="2782352"/>
    <lineage>
        <taxon>Bacteria</taxon>
        <taxon>Pseudomonadati</taxon>
        <taxon>Bacteroidota</taxon>
        <taxon>Cytophagia</taxon>
        <taxon>Cytophagales</taxon>
        <taxon>Chryseotaleaceae</taxon>
        <taxon>Dawidia</taxon>
    </lineage>
</organism>
<keyword evidence="2" id="KW-1185">Reference proteome</keyword>
<name>A0AAP2D6Q3_9BACT</name>
<dbReference type="Proteomes" id="UP001319180">
    <property type="component" value="Unassembled WGS sequence"/>
</dbReference>
<proteinExistence type="predicted"/>
<comment type="caution">
    <text evidence="1">The sequence shown here is derived from an EMBL/GenBank/DDBJ whole genome shotgun (WGS) entry which is preliminary data.</text>
</comment>
<dbReference type="InterPro" id="IPR023296">
    <property type="entry name" value="Glyco_hydro_beta-prop_sf"/>
</dbReference>
<dbReference type="Pfam" id="PF16396">
    <property type="entry name" value="DUF5005"/>
    <property type="match status" value="2"/>
</dbReference>
<dbReference type="Gene3D" id="2.60.40.2340">
    <property type="match status" value="1"/>
</dbReference>
<accession>A0AAP2D6Q3</accession>
<evidence type="ECO:0000313" key="2">
    <source>
        <dbReference type="Proteomes" id="UP001319180"/>
    </source>
</evidence>
<dbReference type="AlphaFoldDB" id="A0AAP2D6Q3"/>
<dbReference type="InterPro" id="IPR032169">
    <property type="entry name" value="DUF5005"/>
</dbReference>
<gene>
    <name evidence="1" type="ORF">KK078_03415</name>
</gene>
<protein>
    <submittedName>
        <fullName evidence="1">DUF5005 domain-containing protein</fullName>
    </submittedName>
</protein>
<dbReference type="PROSITE" id="PS51257">
    <property type="entry name" value="PROKAR_LIPOPROTEIN"/>
    <property type="match status" value="1"/>
</dbReference>
<dbReference type="EMBL" id="JAHESC010000003">
    <property type="protein sequence ID" value="MBT1685586.1"/>
    <property type="molecule type" value="Genomic_DNA"/>
</dbReference>
<dbReference type="Gene3D" id="2.115.10.20">
    <property type="entry name" value="Glycosyl hydrolase domain, family 43"/>
    <property type="match status" value="1"/>
</dbReference>
<dbReference type="SUPFAM" id="SSF75005">
    <property type="entry name" value="Arabinanase/levansucrase/invertase"/>
    <property type="match status" value="1"/>
</dbReference>
<reference evidence="1 2" key="1">
    <citation type="submission" date="2021-05" db="EMBL/GenBank/DDBJ databases">
        <title>A Polyphasic approach of four new species of the genus Ohtaekwangia: Ohtaekwangia histidinii sp. nov., Ohtaekwangia cretensis sp. nov., Ohtaekwangia indiensis sp. nov., Ohtaekwangia reichenbachii sp. nov. from diverse environment.</title>
        <authorList>
            <person name="Octaviana S."/>
        </authorList>
    </citation>
    <scope>NUCLEOTIDE SEQUENCE [LARGE SCALE GENOMIC DNA]</scope>
    <source>
        <strain evidence="1 2">PWU37</strain>
    </source>
</reference>
<dbReference type="RefSeq" id="WP_254088836.1">
    <property type="nucleotide sequence ID" value="NZ_JAHESC010000003.1"/>
</dbReference>